<organism evidence="10 11">
    <name type="scientific">Pleodorina starrii</name>
    <dbReference type="NCBI Taxonomy" id="330485"/>
    <lineage>
        <taxon>Eukaryota</taxon>
        <taxon>Viridiplantae</taxon>
        <taxon>Chlorophyta</taxon>
        <taxon>core chlorophytes</taxon>
        <taxon>Chlorophyceae</taxon>
        <taxon>CS clade</taxon>
        <taxon>Chlamydomonadales</taxon>
        <taxon>Volvocaceae</taxon>
        <taxon>Pleodorina</taxon>
    </lineage>
</organism>
<dbReference type="Pfam" id="PF11812">
    <property type="entry name" value="DUF3333"/>
    <property type="match status" value="1"/>
</dbReference>
<feature type="transmembrane region" description="Helical" evidence="8">
    <location>
        <begin position="299"/>
        <end position="317"/>
    </location>
</feature>
<dbReference type="SUPFAM" id="SSF161098">
    <property type="entry name" value="MetI-like"/>
    <property type="match status" value="2"/>
</dbReference>
<evidence type="ECO:0000256" key="4">
    <source>
        <dbReference type="ARBA" id="ARBA00022475"/>
    </source>
</evidence>
<dbReference type="GO" id="GO:0035435">
    <property type="term" value="P:phosphate ion transmembrane transport"/>
    <property type="evidence" value="ECO:0007669"/>
    <property type="project" value="InterPro"/>
</dbReference>
<dbReference type="PANTHER" id="PTHR43470">
    <property type="entry name" value="PHOSPHATE TRANSPORT SYSTEM PERMEASE PROTEIN PSTA-RELATED"/>
    <property type="match status" value="1"/>
</dbReference>
<feature type="transmembrane region" description="Helical" evidence="8">
    <location>
        <begin position="169"/>
        <end position="195"/>
    </location>
</feature>
<sequence>MSWALVAAILLATAGFYIGRSRALSASGSDVRTLHSRPTYHGYNVALSVMLPTLVVLVLASGLRMSGVIPAGSNAVAGLLALGASVAGLGWGMTRIDSGFRARNSVERMVLGLMIFCSMIAIATTAGIVLSLIFETISFFRQYSVTEFFFGTTWSPRFEGNSRLGMLPLLWGTLYISFIALLVAVPIGLLAAIYLSEYASPRLRSIAKPAVEVLAGIPTIVYGLFALVTVGPMLRDWIAQPLGLGNSGSSVMTAGLVMGIMLIPFVSSLSDDIINAVPQSLRDGALGLGSTPSETVRSVVLPAALPGIVGAILLAASRAIGETMIVVLGAGAAATISANPFEAMTTITVKIVSQLTGDNDFSSPETLVAFALGLTLFVITLGLNVIALIIDARTRRRNAAEKRFRAYGLTAIVIACTMLAVLVFTIVRDGSGAFRQTYLSIPVALDAQVLDPKGNRDPAEMAGVLTLSYGQVLDRALDAAVAGLDLQIEGLESGDIDGLISRDASAQLRDRVLADPDLVGQTVDVNVLANGRIDGYFKGRVTMETAARDANTSPAQLMLADELVEAGLLVTRFNAGFLTAADASDQRPEAAGVGVAILGSLYMMLVVLVLAVPIGVAASIYLEEFAPRNRWTDLIEVNIANLAAVPSIVFGILGLAVFINFAGLPASAPIVGGLVLTLMTLPTIIIATRAALKAVPPSIRDAALGVGASRMQTVFHHVLPLAAPGILTGTIIGLAQALGETAPLLLIGMVAFVREFPAAPPEGLFDPASALPVQVYNWTQRSDPAFVERASGAIIVLLIFLLCMNLLAIFLRRKFERRW</sequence>
<dbReference type="Proteomes" id="UP001165080">
    <property type="component" value="Unassembled WGS sequence"/>
</dbReference>
<dbReference type="PROSITE" id="PS50928">
    <property type="entry name" value="ABC_TM1"/>
    <property type="match status" value="2"/>
</dbReference>
<proteinExistence type="inferred from homology"/>
<keyword evidence="4" id="KW-1003">Cell membrane</keyword>
<dbReference type="InterPro" id="IPR000515">
    <property type="entry name" value="MetI-like"/>
</dbReference>
<feature type="transmembrane region" description="Helical" evidence="8">
    <location>
        <begin position="324"/>
        <end position="347"/>
    </location>
</feature>
<dbReference type="NCBIfam" id="TIGR02138">
    <property type="entry name" value="phosphate_pstC"/>
    <property type="match status" value="1"/>
</dbReference>
<dbReference type="InterPro" id="IPR022182">
    <property type="entry name" value="PstC_N"/>
</dbReference>
<dbReference type="Gene3D" id="1.10.3720.10">
    <property type="entry name" value="MetI-like"/>
    <property type="match status" value="2"/>
</dbReference>
<feature type="transmembrane region" description="Helical" evidence="8">
    <location>
        <begin position="215"/>
        <end position="234"/>
    </location>
</feature>
<feature type="transmembrane region" description="Helical" evidence="8">
    <location>
        <begin position="113"/>
        <end position="134"/>
    </location>
</feature>
<feature type="domain" description="ABC transmembrane type-1" evidence="9">
    <location>
        <begin position="170"/>
        <end position="387"/>
    </location>
</feature>
<feature type="transmembrane region" description="Helical" evidence="8">
    <location>
        <begin position="404"/>
        <end position="427"/>
    </location>
</feature>
<feature type="transmembrane region" description="Helical" evidence="8">
    <location>
        <begin position="718"/>
        <end position="739"/>
    </location>
</feature>
<feature type="transmembrane region" description="Helical" evidence="8">
    <location>
        <begin position="670"/>
        <end position="692"/>
    </location>
</feature>
<evidence type="ECO:0000256" key="1">
    <source>
        <dbReference type="ARBA" id="ARBA00004651"/>
    </source>
</evidence>
<dbReference type="EMBL" id="BRXU01000058">
    <property type="protein sequence ID" value="GLC62155.1"/>
    <property type="molecule type" value="Genomic_DNA"/>
</dbReference>
<dbReference type="PANTHER" id="PTHR43470:SF5">
    <property type="entry name" value="PHOSPHATE TRANSPORT SYSTEM PERMEASE PROTEIN PSTA"/>
    <property type="match status" value="1"/>
</dbReference>
<dbReference type="Pfam" id="PF00528">
    <property type="entry name" value="BPD_transp_1"/>
    <property type="match status" value="1"/>
</dbReference>
<evidence type="ECO:0000256" key="5">
    <source>
        <dbReference type="ARBA" id="ARBA00022692"/>
    </source>
</evidence>
<evidence type="ECO:0000256" key="2">
    <source>
        <dbReference type="ARBA" id="ARBA00007069"/>
    </source>
</evidence>
<evidence type="ECO:0000313" key="11">
    <source>
        <dbReference type="Proteomes" id="UP001165080"/>
    </source>
</evidence>
<protein>
    <recommendedName>
        <fullName evidence="9">ABC transmembrane type-1 domain-containing protein</fullName>
    </recommendedName>
</protein>
<feature type="transmembrane region" description="Helical" evidence="8">
    <location>
        <begin position="790"/>
        <end position="811"/>
    </location>
</feature>
<dbReference type="AlphaFoldDB" id="A0A9W6C2B5"/>
<dbReference type="GO" id="GO:0005886">
    <property type="term" value="C:plasma membrane"/>
    <property type="evidence" value="ECO:0007669"/>
    <property type="project" value="UniProtKB-SubCell"/>
</dbReference>
<feature type="transmembrane region" description="Helical" evidence="8">
    <location>
        <begin position="367"/>
        <end position="392"/>
    </location>
</feature>
<dbReference type="InterPro" id="IPR011864">
    <property type="entry name" value="Phosphate_PstC"/>
</dbReference>
<accession>A0A9W6C2B5</accession>
<comment type="caution">
    <text evidence="10">The sequence shown here is derived from an EMBL/GenBank/DDBJ whole genome shotgun (WGS) entry which is preliminary data.</text>
</comment>
<evidence type="ECO:0000256" key="3">
    <source>
        <dbReference type="ARBA" id="ARBA00022448"/>
    </source>
</evidence>
<name>A0A9W6C2B5_9CHLO</name>
<dbReference type="InterPro" id="IPR024573">
    <property type="entry name" value="DUF3333"/>
</dbReference>
<dbReference type="NCBIfam" id="TIGR00974">
    <property type="entry name" value="3a0107s02c"/>
    <property type="match status" value="1"/>
</dbReference>
<keyword evidence="6 8" id="KW-1133">Transmembrane helix</keyword>
<comment type="similarity">
    <text evidence="2">Belongs to the binding-protein-dependent transport system permease family. CysTW subfamily.</text>
</comment>
<comment type="subcellular location">
    <subcellularLocation>
        <location evidence="1">Cell membrane</location>
        <topology evidence="1">Multi-pass membrane protein</topology>
    </subcellularLocation>
</comment>
<keyword evidence="3" id="KW-0813">Transport</keyword>
<dbReference type="InterPro" id="IPR035906">
    <property type="entry name" value="MetI-like_sf"/>
</dbReference>
<feature type="transmembrane region" description="Helical" evidence="8">
    <location>
        <begin position="75"/>
        <end position="93"/>
    </location>
</feature>
<keyword evidence="11" id="KW-1185">Reference proteome</keyword>
<dbReference type="Pfam" id="PF12501">
    <property type="entry name" value="DUF3708"/>
    <property type="match status" value="1"/>
</dbReference>
<evidence type="ECO:0000259" key="9">
    <source>
        <dbReference type="PROSITE" id="PS50928"/>
    </source>
</evidence>
<evidence type="ECO:0000256" key="6">
    <source>
        <dbReference type="ARBA" id="ARBA00022989"/>
    </source>
</evidence>
<evidence type="ECO:0000256" key="7">
    <source>
        <dbReference type="ARBA" id="ARBA00023136"/>
    </source>
</evidence>
<feature type="transmembrane region" description="Helical" evidence="8">
    <location>
        <begin position="642"/>
        <end position="664"/>
    </location>
</feature>
<evidence type="ECO:0000313" key="10">
    <source>
        <dbReference type="EMBL" id="GLC62155.1"/>
    </source>
</evidence>
<feature type="domain" description="ABC transmembrane type-1" evidence="9">
    <location>
        <begin position="597"/>
        <end position="808"/>
    </location>
</feature>
<feature type="transmembrane region" description="Helical" evidence="8">
    <location>
        <begin position="41"/>
        <end position="63"/>
    </location>
</feature>
<feature type="transmembrane region" description="Helical" evidence="8">
    <location>
        <begin position="246"/>
        <end position="266"/>
    </location>
</feature>
<keyword evidence="7 8" id="KW-0472">Membrane</keyword>
<dbReference type="InterPro" id="IPR005672">
    <property type="entry name" value="Phosphate_PstA"/>
</dbReference>
<feature type="transmembrane region" description="Helical" evidence="8">
    <location>
        <begin position="601"/>
        <end position="622"/>
    </location>
</feature>
<evidence type="ECO:0000256" key="8">
    <source>
        <dbReference type="SAM" id="Phobius"/>
    </source>
</evidence>
<gene>
    <name evidence="10" type="primary">PLESTB003162</name>
    <name evidence="10" type="ORF">PLESTB_001846500</name>
</gene>
<dbReference type="GO" id="GO:0005315">
    <property type="term" value="F:phosphate transmembrane transporter activity"/>
    <property type="evidence" value="ECO:0007669"/>
    <property type="project" value="InterPro"/>
</dbReference>
<keyword evidence="5 8" id="KW-0812">Transmembrane</keyword>
<reference evidence="10 11" key="1">
    <citation type="journal article" date="2023" name="Commun. Biol.">
        <title>Reorganization of the ancestral sex-determining regions during the evolution of trioecy in Pleodorina starrii.</title>
        <authorList>
            <person name="Takahashi K."/>
            <person name="Suzuki S."/>
            <person name="Kawai-Toyooka H."/>
            <person name="Yamamoto K."/>
            <person name="Hamaji T."/>
            <person name="Ootsuki R."/>
            <person name="Yamaguchi H."/>
            <person name="Kawachi M."/>
            <person name="Higashiyama T."/>
            <person name="Nozaki H."/>
        </authorList>
    </citation>
    <scope>NUCLEOTIDE SEQUENCE [LARGE SCALE GENOMIC DNA]</scope>
    <source>
        <strain evidence="10 11">NIES-4479</strain>
    </source>
</reference>
<dbReference type="CDD" id="cd06261">
    <property type="entry name" value="TM_PBP2"/>
    <property type="match status" value="2"/>
</dbReference>